<comment type="caution">
    <text evidence="1">The sequence shown here is derived from an EMBL/GenBank/DDBJ whole genome shotgun (WGS) entry which is preliminary data.</text>
</comment>
<dbReference type="AlphaFoldDB" id="A0A6A4SPM0"/>
<sequence>MTDDRLRCAEREVRPRRTPSVAQAVVVCVSQRSARPCVTSNSSTVAYDRGHVSGGPFTTEASEEEEGFFSRFFSSYNGLQNQRSIIAFESCVHSVDVKLQYCGRFPPSPPGAFHSTPRSAENGSAVQSSPLRFSARRLQTRSAAADRRAPSVTSLWFSVAQRILFISVREQRRS</sequence>
<dbReference type="Proteomes" id="UP000438429">
    <property type="component" value="Unassembled WGS sequence"/>
</dbReference>
<evidence type="ECO:0000313" key="2">
    <source>
        <dbReference type="Proteomes" id="UP000438429"/>
    </source>
</evidence>
<proteinExistence type="predicted"/>
<name>A0A6A4SPM0_SCOMX</name>
<dbReference type="EMBL" id="VEVO01000011">
    <property type="protein sequence ID" value="KAF0034545.1"/>
    <property type="molecule type" value="Genomic_DNA"/>
</dbReference>
<organism evidence="1 2">
    <name type="scientific">Scophthalmus maximus</name>
    <name type="common">Turbot</name>
    <name type="synonym">Psetta maxima</name>
    <dbReference type="NCBI Taxonomy" id="52904"/>
    <lineage>
        <taxon>Eukaryota</taxon>
        <taxon>Metazoa</taxon>
        <taxon>Chordata</taxon>
        <taxon>Craniata</taxon>
        <taxon>Vertebrata</taxon>
        <taxon>Euteleostomi</taxon>
        <taxon>Actinopterygii</taxon>
        <taxon>Neopterygii</taxon>
        <taxon>Teleostei</taxon>
        <taxon>Neoteleostei</taxon>
        <taxon>Acanthomorphata</taxon>
        <taxon>Carangaria</taxon>
        <taxon>Pleuronectiformes</taxon>
        <taxon>Pleuronectoidei</taxon>
        <taxon>Scophthalmidae</taxon>
        <taxon>Scophthalmus</taxon>
    </lineage>
</organism>
<reference evidence="1 2" key="1">
    <citation type="submission" date="2019-06" db="EMBL/GenBank/DDBJ databases">
        <title>Draft genomes of female and male turbot (Scophthalmus maximus).</title>
        <authorList>
            <person name="Xu H."/>
            <person name="Xu X.-W."/>
            <person name="Shao C."/>
            <person name="Chen S."/>
        </authorList>
    </citation>
    <scope>NUCLEOTIDE SEQUENCE [LARGE SCALE GENOMIC DNA]</scope>
    <source>
        <strain evidence="1">Ysfricsl-2016a</strain>
        <tissue evidence="1">Blood</tissue>
    </source>
</reference>
<protein>
    <submittedName>
        <fullName evidence="1">Uncharacterized protein</fullName>
    </submittedName>
</protein>
<evidence type="ECO:0000313" key="1">
    <source>
        <dbReference type="EMBL" id="KAF0034545.1"/>
    </source>
</evidence>
<gene>
    <name evidence="1" type="ORF">F2P81_012303</name>
</gene>
<accession>A0A6A4SPM0</accession>